<feature type="compositionally biased region" description="Polar residues" evidence="1">
    <location>
        <begin position="64"/>
        <end position="74"/>
    </location>
</feature>
<gene>
    <name evidence="2" type="ORF">IFM89_007992</name>
</gene>
<protein>
    <submittedName>
        <fullName evidence="2">Uncharacterized protein</fullName>
    </submittedName>
</protein>
<dbReference type="PANTHER" id="PTHR36325:SF1">
    <property type="entry name" value="MYOSIN-2 HEAVY CHAIN-LIKE PROTEIN"/>
    <property type="match status" value="1"/>
</dbReference>
<feature type="compositionally biased region" description="Basic and acidic residues" evidence="1">
    <location>
        <begin position="138"/>
        <end position="158"/>
    </location>
</feature>
<dbReference type="OrthoDB" id="2019579at2759"/>
<keyword evidence="3" id="KW-1185">Reference proteome</keyword>
<reference evidence="2 3" key="1">
    <citation type="submission" date="2020-10" db="EMBL/GenBank/DDBJ databases">
        <title>The Coptis chinensis genome and diversification of protoberbering-type alkaloids.</title>
        <authorList>
            <person name="Wang B."/>
            <person name="Shu S."/>
            <person name="Song C."/>
            <person name="Liu Y."/>
        </authorList>
    </citation>
    <scope>NUCLEOTIDE SEQUENCE [LARGE SCALE GENOMIC DNA]</scope>
    <source>
        <strain evidence="2">HL-2020</strain>
        <tissue evidence="2">Leaf</tissue>
    </source>
</reference>
<dbReference type="EMBL" id="JADFTS010000002">
    <property type="protein sequence ID" value="KAF9619671.1"/>
    <property type="molecule type" value="Genomic_DNA"/>
</dbReference>
<dbReference type="PANTHER" id="PTHR36325">
    <property type="entry name" value="MYOSIN-2 HEAVY CHAIN-LIKE PROTEIN"/>
    <property type="match status" value="1"/>
</dbReference>
<accession>A0A835IKY3</accession>
<evidence type="ECO:0000256" key="1">
    <source>
        <dbReference type="SAM" id="MobiDB-lite"/>
    </source>
</evidence>
<sequence>MDHSKIGPARRKQVVQELPSLDKFLVKHMSKLEIEVQEAKNRRKNHAQGGSVEENLEGSESRLDSMSSNVTTSEAVPDLGNVLLKHVSKLEKEIEVAKKTSGREFEMKSKQLGKTQRDVSGLPSLDKFLVKHVSRLEREVQEAKNSRKNDLIERKSKPNSDSTAVSSPAVADLHDTGDSSSEVGKENIGPNKQVNDALCGTIREVVEKMHPENHGSTTFSIEHNSSDWSEKSSVTIRPMSRIERAKLETMKAFSFQDGNARSESESSLDKILVKPVHRLEKEKKQALALGMGYGNLSNKLRHEYTNNGSHCDSLDKVLVKHVSRLEKEKMERSSKEEVKELRDTDSTKNCTDSLDQILVKHQSQLEKEKLGLVKQPVDEIKHSKTRREARERELQEAWGGLSLGSSVRPHLSRLERDKAAWTKAEEEARIRARREMET</sequence>
<feature type="region of interest" description="Disordered" evidence="1">
    <location>
        <begin position="37"/>
        <end position="74"/>
    </location>
</feature>
<proteinExistence type="predicted"/>
<dbReference type="Proteomes" id="UP000631114">
    <property type="component" value="Unassembled WGS sequence"/>
</dbReference>
<dbReference type="AlphaFoldDB" id="A0A835IKY3"/>
<comment type="caution">
    <text evidence="2">The sequence shown here is derived from an EMBL/GenBank/DDBJ whole genome shotgun (WGS) entry which is preliminary data.</text>
</comment>
<organism evidence="2 3">
    <name type="scientific">Coptis chinensis</name>
    <dbReference type="NCBI Taxonomy" id="261450"/>
    <lineage>
        <taxon>Eukaryota</taxon>
        <taxon>Viridiplantae</taxon>
        <taxon>Streptophyta</taxon>
        <taxon>Embryophyta</taxon>
        <taxon>Tracheophyta</taxon>
        <taxon>Spermatophyta</taxon>
        <taxon>Magnoliopsida</taxon>
        <taxon>Ranunculales</taxon>
        <taxon>Ranunculaceae</taxon>
        <taxon>Coptidoideae</taxon>
        <taxon>Coptis</taxon>
    </lineage>
</organism>
<evidence type="ECO:0000313" key="3">
    <source>
        <dbReference type="Proteomes" id="UP000631114"/>
    </source>
</evidence>
<feature type="region of interest" description="Disordered" evidence="1">
    <location>
        <begin position="138"/>
        <end position="194"/>
    </location>
</feature>
<evidence type="ECO:0000313" key="2">
    <source>
        <dbReference type="EMBL" id="KAF9619671.1"/>
    </source>
</evidence>
<feature type="region of interest" description="Disordered" evidence="1">
    <location>
        <begin position="101"/>
        <end position="124"/>
    </location>
</feature>
<name>A0A835IKY3_9MAGN</name>